<feature type="binding site" description="axial binding residue" evidence="18">
    <location>
        <position position="84"/>
    </location>
    <ligand>
        <name>heme b</name>
        <dbReference type="ChEBI" id="CHEBI:60344"/>
        <label>b562</label>
    </ligand>
    <ligandPart>
        <name>Fe</name>
        <dbReference type="ChEBI" id="CHEBI:18248"/>
    </ligandPart>
</feature>
<dbReference type="PANTHER" id="PTHR19271:SF16">
    <property type="entry name" value="CYTOCHROME B"/>
    <property type="match status" value="1"/>
</dbReference>
<comment type="cofactor">
    <cofactor evidence="18">
        <name>heme</name>
        <dbReference type="ChEBI" id="CHEBI:30413"/>
    </cofactor>
    <text evidence="18">Binds 2 heme groups non-covalently.</text>
</comment>
<dbReference type="GeneID" id="25768021"/>
<dbReference type="GO" id="GO:0046872">
    <property type="term" value="F:metal ion binding"/>
    <property type="evidence" value="ECO:0007669"/>
    <property type="project" value="UniProtKB-UniRule"/>
</dbReference>
<dbReference type="GO" id="GO:0045275">
    <property type="term" value="C:respiratory chain complex III"/>
    <property type="evidence" value="ECO:0007669"/>
    <property type="project" value="InterPro"/>
</dbReference>
<keyword evidence="5 18" id="KW-0349">Heme</keyword>
<keyword evidence="12 18" id="KW-0408">Iron</keyword>
<keyword evidence="6 19" id="KW-0679">Respiratory chain</keyword>
<evidence type="ECO:0000256" key="6">
    <source>
        <dbReference type="ARBA" id="ARBA00022660"/>
    </source>
</evidence>
<dbReference type="SUPFAM" id="SSF81648">
    <property type="entry name" value="a domain/subunit of cytochrome bc1 complex (Ubiquinol-cytochrome c reductase)"/>
    <property type="match status" value="1"/>
</dbReference>
<feature type="binding site" evidence="17">
    <location>
        <position position="202"/>
    </location>
    <ligand>
        <name>a ubiquinone</name>
        <dbReference type="ChEBI" id="CHEBI:16389"/>
    </ligand>
</feature>
<dbReference type="InterPro" id="IPR036150">
    <property type="entry name" value="Cyt_b/b6_C_sf"/>
</dbReference>
<dbReference type="GO" id="GO:0005743">
    <property type="term" value="C:mitochondrial inner membrane"/>
    <property type="evidence" value="ECO:0007669"/>
    <property type="project" value="UniProtKB-SubCell"/>
</dbReference>
<dbReference type="PROSITE" id="PS51003">
    <property type="entry name" value="CYTB_CTER"/>
    <property type="match status" value="1"/>
</dbReference>
<dbReference type="CDD" id="cd00284">
    <property type="entry name" value="Cytochrome_b_N"/>
    <property type="match status" value="1"/>
</dbReference>
<sequence>MFKPLRTTHTAIKIINDTLIDLPTPNNISTWWNYGSLLGLCLVIQITTGLFLSMHYSPNIEMAFSSVVHISRDVNYGWLLRSIHANGASMFFLFIYLHVGRGLYYGSFNMQETWNIGVILFILTMATAFTGYVLPWGQMSFWGATVITNLFSAIPYIGKSLVEWIWGGFAVDSATLNRFFSFHFILPFIIIGTTILHIMLLHQTGSNNPIGINADSERIPFHSYYSIKDMLGYMLAITGLSCLVLFEPNLFTDPENFLMSNPLVTPIHIKPEWYFLWMYAILRSIPNKLGGVLSLFTAIVVMFIMPLITMSDKRSLSFYPMNQFLFWILAASWAILTWVGGRPVEEPYVTIGQTFTSLYFVYFILNPLSMNTWDSLCKH</sequence>
<evidence type="ECO:0000313" key="22">
    <source>
        <dbReference type="EMBL" id="AIR76361.1"/>
    </source>
</evidence>
<evidence type="ECO:0000256" key="9">
    <source>
        <dbReference type="ARBA" id="ARBA00022792"/>
    </source>
</evidence>
<dbReference type="AlphaFoldDB" id="A0A0M3LBW2"/>
<dbReference type="SUPFAM" id="SSF81342">
    <property type="entry name" value="Transmembrane di-heme cytochromes"/>
    <property type="match status" value="1"/>
</dbReference>
<reference evidence="22" key="1">
    <citation type="journal article" date="2015" name="Gene">
        <title>Complete mitochondrial genome of four pheretimoid earthworms (Clitellata: Oligochaeta) and their phylogenetic reconstruction.</title>
        <authorList>
            <person name="Zhang L."/>
            <person name="Jiang J."/>
            <person name="Dong Y."/>
            <person name="Qiu J."/>
        </authorList>
    </citation>
    <scope>NUCLEOTIDE SEQUENCE</scope>
    <source>
        <strain evidence="22">Z11</strain>
    </source>
</reference>
<keyword evidence="8 18" id="KW-0479">Metal-binding</keyword>
<dbReference type="GO" id="GO:0016491">
    <property type="term" value="F:oxidoreductase activity"/>
    <property type="evidence" value="ECO:0007669"/>
    <property type="project" value="UniProtKB-UniRule"/>
</dbReference>
<evidence type="ECO:0000256" key="11">
    <source>
        <dbReference type="ARBA" id="ARBA00022989"/>
    </source>
</evidence>
<dbReference type="InterPro" id="IPR005798">
    <property type="entry name" value="Cyt_b/b6_C"/>
</dbReference>
<comment type="function">
    <text evidence="1 19">Component of the ubiquinol-cytochrome c reductase complex (complex III or cytochrome b-c1 complex) that is part of the mitochondrial respiratory chain. The b-c1 complex mediates electron transfer from ubiquinol to cytochrome c. Contributes to the generation of a proton gradient across the mitochondrial membrane that is then used for ATP synthesis.</text>
</comment>
<evidence type="ECO:0000256" key="19">
    <source>
        <dbReference type="RuleBase" id="RU362117"/>
    </source>
</evidence>
<feature type="transmembrane region" description="Helical" evidence="19">
    <location>
        <begin position="348"/>
        <end position="365"/>
    </location>
</feature>
<feature type="binding site" description="axial binding residue" evidence="18">
    <location>
        <position position="98"/>
    </location>
    <ligand>
        <name>heme b</name>
        <dbReference type="ChEBI" id="CHEBI:60344"/>
        <label>b566</label>
    </ligand>
    <ligandPart>
        <name>Fe</name>
        <dbReference type="ChEBI" id="CHEBI:18248"/>
    </ligandPart>
</feature>
<feature type="transmembrane region" description="Helical" evidence="19">
    <location>
        <begin position="231"/>
        <end position="251"/>
    </location>
</feature>
<keyword evidence="13" id="KW-0830">Ubiquinone</keyword>
<evidence type="ECO:0000259" key="20">
    <source>
        <dbReference type="PROSITE" id="PS51002"/>
    </source>
</evidence>
<evidence type="ECO:0000256" key="1">
    <source>
        <dbReference type="ARBA" id="ARBA00002566"/>
    </source>
</evidence>
<evidence type="ECO:0000256" key="3">
    <source>
        <dbReference type="ARBA" id="ARBA00013531"/>
    </source>
</evidence>
<evidence type="ECO:0000256" key="5">
    <source>
        <dbReference type="ARBA" id="ARBA00022617"/>
    </source>
</evidence>
<protein>
    <recommendedName>
        <fullName evidence="3 19">Cytochrome b</fullName>
    </recommendedName>
</protein>
<evidence type="ECO:0000256" key="8">
    <source>
        <dbReference type="ARBA" id="ARBA00022723"/>
    </source>
</evidence>
<evidence type="ECO:0000256" key="2">
    <source>
        <dbReference type="ARBA" id="ARBA00004448"/>
    </source>
</evidence>
<feature type="transmembrane region" description="Helical" evidence="19">
    <location>
        <begin position="289"/>
        <end position="309"/>
    </location>
</feature>
<feature type="domain" description="Cytochrome b/b6 C-terminal region profile" evidence="21">
    <location>
        <begin position="211"/>
        <end position="379"/>
    </location>
</feature>
<dbReference type="InterPro" id="IPR030689">
    <property type="entry name" value="Cytochrome_b"/>
</dbReference>
<evidence type="ECO:0000256" key="17">
    <source>
        <dbReference type="PIRSR" id="PIRSR038885-1"/>
    </source>
</evidence>
<evidence type="ECO:0000256" key="15">
    <source>
        <dbReference type="ARBA" id="ARBA00023136"/>
    </source>
</evidence>
<evidence type="ECO:0000256" key="18">
    <source>
        <dbReference type="PIRSR" id="PIRSR038885-2"/>
    </source>
</evidence>
<dbReference type="GO" id="GO:0006122">
    <property type="term" value="P:mitochondrial electron transport, ubiquinol to cytochrome c"/>
    <property type="evidence" value="ECO:0007669"/>
    <property type="project" value="TreeGrafter"/>
</dbReference>
<dbReference type="InterPro" id="IPR027387">
    <property type="entry name" value="Cytb/b6-like_sf"/>
</dbReference>
<dbReference type="InterPro" id="IPR048259">
    <property type="entry name" value="Cytochrome_b_N_euk/bac"/>
</dbReference>
<accession>A0A0M3LBW2</accession>
<dbReference type="PIRSF" id="PIRSF038885">
    <property type="entry name" value="COB"/>
    <property type="match status" value="1"/>
</dbReference>
<dbReference type="PROSITE" id="PS51002">
    <property type="entry name" value="CYTB_NTER"/>
    <property type="match status" value="1"/>
</dbReference>
<comment type="subcellular location">
    <subcellularLocation>
        <location evidence="2">Mitochondrion inner membrane</location>
        <topology evidence="2">Multi-pass membrane protein</topology>
    </subcellularLocation>
</comment>
<proteinExistence type="inferred from homology"/>
<feature type="transmembrane region" description="Helical" evidence="19">
    <location>
        <begin position="178"/>
        <end position="201"/>
    </location>
</feature>
<feature type="transmembrane region" description="Helical" evidence="19">
    <location>
        <begin position="31"/>
        <end position="57"/>
    </location>
</feature>
<feature type="transmembrane region" description="Helical" evidence="19">
    <location>
        <begin position="78"/>
        <end position="99"/>
    </location>
</feature>
<dbReference type="GO" id="GO:0008121">
    <property type="term" value="F:quinol-cytochrome-c reductase activity"/>
    <property type="evidence" value="ECO:0007669"/>
    <property type="project" value="InterPro"/>
</dbReference>
<dbReference type="InterPro" id="IPR016174">
    <property type="entry name" value="Di-haem_cyt_TM"/>
</dbReference>
<evidence type="ECO:0000256" key="14">
    <source>
        <dbReference type="ARBA" id="ARBA00023128"/>
    </source>
</evidence>
<evidence type="ECO:0000256" key="4">
    <source>
        <dbReference type="ARBA" id="ARBA00022448"/>
    </source>
</evidence>
<dbReference type="InterPro" id="IPR048260">
    <property type="entry name" value="Cytochrome_b_C_euk/bac"/>
</dbReference>
<comment type="cofactor">
    <cofactor evidence="19">
        <name>heme b</name>
        <dbReference type="ChEBI" id="CHEBI:60344"/>
    </cofactor>
    <text evidence="19">Binds 2 heme groups non-covalently.</text>
</comment>
<dbReference type="RefSeq" id="YP_009164264.1">
    <property type="nucleotide sequence ID" value="NC_027831.1"/>
</dbReference>
<keyword evidence="4 19" id="KW-0813">Transport</keyword>
<keyword evidence="11 19" id="KW-1133">Transmembrane helix</keyword>
<dbReference type="PANTHER" id="PTHR19271">
    <property type="entry name" value="CYTOCHROME B"/>
    <property type="match status" value="1"/>
</dbReference>
<feature type="transmembrane region" description="Helical" evidence="19">
    <location>
        <begin position="114"/>
        <end position="134"/>
    </location>
</feature>
<geneLocation type="mitochondrion" evidence="22"/>
<keyword evidence="7 19" id="KW-0812">Transmembrane</keyword>
<dbReference type="Pfam" id="PF00033">
    <property type="entry name" value="Cytochrome_B"/>
    <property type="match status" value="1"/>
</dbReference>
<feature type="transmembrane region" description="Helical" evidence="19">
    <location>
        <begin position="141"/>
        <end position="158"/>
    </location>
</feature>
<evidence type="ECO:0000256" key="13">
    <source>
        <dbReference type="ARBA" id="ARBA00023075"/>
    </source>
</evidence>
<dbReference type="Pfam" id="PF00032">
    <property type="entry name" value="Cytochrom_B_C"/>
    <property type="match status" value="1"/>
</dbReference>
<feature type="binding site" description="axial binding residue" evidence="18">
    <location>
        <position position="197"/>
    </location>
    <ligand>
        <name>heme b</name>
        <dbReference type="ChEBI" id="CHEBI:60344"/>
        <label>b566</label>
    </ligand>
    <ligandPart>
        <name>Fe</name>
        <dbReference type="ChEBI" id="CHEBI:18248"/>
    </ligandPart>
</feature>
<evidence type="ECO:0000256" key="16">
    <source>
        <dbReference type="ARBA" id="ARBA00061233"/>
    </source>
</evidence>
<keyword evidence="14 19" id="KW-0496">Mitochondrion</keyword>
<keyword evidence="15 19" id="KW-0472">Membrane</keyword>
<feature type="transmembrane region" description="Helical" evidence="19">
    <location>
        <begin position="324"/>
        <end position="341"/>
    </location>
</feature>
<comment type="similarity">
    <text evidence="16 19">Belongs to the cytochrome b family.</text>
</comment>
<dbReference type="Gene3D" id="1.20.810.10">
    <property type="entry name" value="Cytochrome Bc1 Complex, Chain C"/>
    <property type="match status" value="1"/>
</dbReference>
<dbReference type="FunFam" id="1.20.810.10:FF:000002">
    <property type="entry name" value="Cytochrome b"/>
    <property type="match status" value="1"/>
</dbReference>
<keyword evidence="9" id="KW-0999">Mitochondrion inner membrane</keyword>
<name>A0A0M3LBW2_9ANNE</name>
<evidence type="ECO:0000256" key="7">
    <source>
        <dbReference type="ARBA" id="ARBA00022692"/>
    </source>
</evidence>
<evidence type="ECO:0000256" key="12">
    <source>
        <dbReference type="ARBA" id="ARBA00023004"/>
    </source>
</evidence>
<dbReference type="CTD" id="25768021"/>
<keyword evidence="10 19" id="KW-0249">Electron transport</keyword>
<feature type="domain" description="Cytochrome b/b6 N-terminal region profile" evidence="20">
    <location>
        <begin position="2"/>
        <end position="210"/>
    </location>
</feature>
<organism evidence="22">
    <name type="scientific">Amynthas longisiphonus</name>
    <dbReference type="NCBI Taxonomy" id="1388895"/>
    <lineage>
        <taxon>Eukaryota</taxon>
        <taxon>Metazoa</taxon>
        <taxon>Spiralia</taxon>
        <taxon>Lophotrochozoa</taxon>
        <taxon>Annelida</taxon>
        <taxon>Clitellata</taxon>
        <taxon>Oligochaeta</taxon>
        <taxon>Crassiclitellata</taxon>
        <taxon>Megascolecida</taxon>
        <taxon>Megascolecidae</taxon>
        <taxon>Amynthas</taxon>
    </lineage>
</organism>
<dbReference type="InterPro" id="IPR005797">
    <property type="entry name" value="Cyt_b/b6_N"/>
</dbReference>
<evidence type="ECO:0000259" key="21">
    <source>
        <dbReference type="PROSITE" id="PS51003"/>
    </source>
</evidence>
<evidence type="ECO:0000256" key="10">
    <source>
        <dbReference type="ARBA" id="ARBA00022982"/>
    </source>
</evidence>
<feature type="binding site" description="axial binding residue" evidence="18">
    <location>
        <position position="183"/>
    </location>
    <ligand>
        <name>heme b</name>
        <dbReference type="ChEBI" id="CHEBI:60344"/>
        <label>b562</label>
    </ligand>
    <ligandPart>
        <name>Fe</name>
        <dbReference type="ChEBI" id="CHEBI:18248"/>
    </ligandPart>
</feature>
<dbReference type="CDD" id="cd00290">
    <property type="entry name" value="cytochrome_b_C"/>
    <property type="match status" value="1"/>
</dbReference>
<dbReference type="EMBL" id="KM199289">
    <property type="protein sequence ID" value="AIR76361.1"/>
    <property type="molecule type" value="Genomic_DNA"/>
</dbReference>